<keyword evidence="4" id="KW-1185">Reference proteome</keyword>
<feature type="compositionally biased region" description="Polar residues" evidence="1">
    <location>
        <begin position="2403"/>
        <end position="2434"/>
    </location>
</feature>
<feature type="region of interest" description="Disordered" evidence="1">
    <location>
        <begin position="587"/>
        <end position="696"/>
    </location>
</feature>
<feature type="region of interest" description="Disordered" evidence="1">
    <location>
        <begin position="2397"/>
        <end position="2434"/>
    </location>
</feature>
<feature type="compositionally biased region" description="Polar residues" evidence="1">
    <location>
        <begin position="2637"/>
        <end position="2661"/>
    </location>
</feature>
<feature type="compositionally biased region" description="Basic and acidic residues" evidence="1">
    <location>
        <begin position="2474"/>
        <end position="2483"/>
    </location>
</feature>
<dbReference type="SMART" id="SM00451">
    <property type="entry name" value="ZnF_U1"/>
    <property type="match status" value="12"/>
</dbReference>
<protein>
    <recommendedName>
        <fullName evidence="2">C2H2-type domain-containing protein</fullName>
    </recommendedName>
</protein>
<feature type="compositionally biased region" description="Acidic residues" evidence="1">
    <location>
        <begin position="84"/>
        <end position="93"/>
    </location>
</feature>
<feature type="compositionally biased region" description="Polar residues" evidence="1">
    <location>
        <begin position="639"/>
        <end position="666"/>
    </location>
</feature>
<evidence type="ECO:0000259" key="2">
    <source>
        <dbReference type="PROSITE" id="PS00028"/>
    </source>
</evidence>
<feature type="region of interest" description="Disordered" evidence="1">
    <location>
        <begin position="2689"/>
        <end position="2735"/>
    </location>
</feature>
<feature type="region of interest" description="Disordered" evidence="1">
    <location>
        <begin position="315"/>
        <end position="349"/>
    </location>
</feature>
<feature type="compositionally biased region" description="Polar residues" evidence="1">
    <location>
        <begin position="587"/>
        <end position="596"/>
    </location>
</feature>
<feature type="compositionally biased region" description="Polar residues" evidence="1">
    <location>
        <begin position="151"/>
        <end position="161"/>
    </location>
</feature>
<feature type="region of interest" description="Disordered" evidence="1">
    <location>
        <begin position="725"/>
        <end position="744"/>
    </location>
</feature>
<feature type="region of interest" description="Disordered" evidence="1">
    <location>
        <begin position="128"/>
        <end position="174"/>
    </location>
</feature>
<evidence type="ECO:0000313" key="3">
    <source>
        <dbReference type="EMBL" id="CAH0388115.1"/>
    </source>
</evidence>
<dbReference type="Proteomes" id="UP001152759">
    <property type="component" value="Chromosome 4"/>
</dbReference>
<dbReference type="InterPro" id="IPR013087">
    <property type="entry name" value="Znf_C2H2_type"/>
</dbReference>
<feature type="region of interest" description="Disordered" evidence="1">
    <location>
        <begin position="50"/>
        <end position="99"/>
    </location>
</feature>
<feature type="compositionally biased region" description="Basic and acidic residues" evidence="1">
    <location>
        <begin position="140"/>
        <end position="149"/>
    </location>
</feature>
<dbReference type="SMART" id="SM00355">
    <property type="entry name" value="ZnF_C2H2"/>
    <property type="match status" value="14"/>
</dbReference>
<feature type="compositionally biased region" description="Polar residues" evidence="1">
    <location>
        <begin position="316"/>
        <end position="349"/>
    </location>
</feature>
<dbReference type="GO" id="GO:0003676">
    <property type="term" value="F:nucleic acid binding"/>
    <property type="evidence" value="ECO:0007669"/>
    <property type="project" value="InterPro"/>
</dbReference>
<feature type="region of interest" description="Disordered" evidence="1">
    <location>
        <begin position="1"/>
        <end position="37"/>
    </location>
</feature>
<proteinExistence type="predicted"/>
<dbReference type="InterPro" id="IPR003604">
    <property type="entry name" value="Matrin/U1-like-C_Znf_C2H2"/>
</dbReference>
<feature type="compositionally biased region" description="Basic and acidic residues" evidence="1">
    <location>
        <begin position="676"/>
        <end position="695"/>
    </location>
</feature>
<name>A0A9P0A8W4_BEMTA</name>
<evidence type="ECO:0000313" key="4">
    <source>
        <dbReference type="Proteomes" id="UP001152759"/>
    </source>
</evidence>
<dbReference type="EMBL" id="OU963865">
    <property type="protein sequence ID" value="CAH0388115.1"/>
    <property type="molecule type" value="Genomic_DNA"/>
</dbReference>
<feature type="compositionally biased region" description="Basic residues" evidence="1">
    <location>
        <begin position="731"/>
        <end position="741"/>
    </location>
</feature>
<dbReference type="GO" id="GO:0008270">
    <property type="term" value="F:zinc ion binding"/>
    <property type="evidence" value="ECO:0007669"/>
    <property type="project" value="InterPro"/>
</dbReference>
<organism evidence="3 4">
    <name type="scientific">Bemisia tabaci</name>
    <name type="common">Sweetpotato whitefly</name>
    <name type="synonym">Aleurodes tabaci</name>
    <dbReference type="NCBI Taxonomy" id="7038"/>
    <lineage>
        <taxon>Eukaryota</taxon>
        <taxon>Metazoa</taxon>
        <taxon>Ecdysozoa</taxon>
        <taxon>Arthropoda</taxon>
        <taxon>Hexapoda</taxon>
        <taxon>Insecta</taxon>
        <taxon>Pterygota</taxon>
        <taxon>Neoptera</taxon>
        <taxon>Paraneoptera</taxon>
        <taxon>Hemiptera</taxon>
        <taxon>Sternorrhyncha</taxon>
        <taxon>Aleyrodoidea</taxon>
        <taxon>Aleyrodidae</taxon>
        <taxon>Aleyrodinae</taxon>
        <taxon>Bemisia</taxon>
    </lineage>
</organism>
<feature type="region of interest" description="Disordered" evidence="1">
    <location>
        <begin position="1148"/>
        <end position="1185"/>
    </location>
</feature>
<accession>A0A9P0A8W4</accession>
<sequence>MSGYTSNKQENSELYDELPPLISPSSSHKKLVKDDSDEFTSGCHNYTAGGYSSDNFAPQHSSSNTLHNNKYYQEFPSSSSDQSTSEDDSDEDSLACSSNAAGRNCANDYDLNKDPSTNKKFYHAFSSASSYSNSTEDDPEKYTPVHDNDTAGMTPSTSVTPIDSLDHGQSRPYPHRSLVPHNLFQAACSLQPDALPDEHKDILQDLTEKIAYHINFFTIDKNSGKKLKLICQLCRVTLLIKNIENHVRQQEHLHNLTKRCSLSKTDVTSLMDNSDFEFLDYIEASQCYMCTLCNERFSSFDSSVEHFRSSLHRSNVKSTKAGSSGNPASASFSVGSKNSAKNLPTTTMPSNTFKDTDKILLQNLEKELNMALNDFQLICGKSRQLHLKCKVCKTTFAPKSIPMHVKTDQHMKNLSEHSLNPSEAALRNFNRNQDIIKSLKDKDKKNKLSLAAPTLQTPNTGLTLDPGVMIDSEKEVYKALVDKIGLQIQDFDFFNSQISNKFQLKCKFCLTAVSPGVVEAHINSENHQKFSSLAVISNRGFYHLSDKSKRIVKRLYNSIGSELRNYRVEATIRFVCNICQASLSSDDVQNHSSTCTAPAKQTDGGEKSTSASGSESEIPLLHSESSDHPTTVKGESSDHVQNLSSTCTASAKQTDTGEKSTPTPVSVSEIPFLHSESSDHPSTVKKESISHKIDQTSESMNCNTTIADETESVKNEASVFACQYQEPASSGKKKRKRRRKVPQNMLPANLTESDKKLITEETSEGMEQTLENVEQRTAVTMVNNIGNDRSTANSNISTKSHLKNMKPASTRLLQPVGQKKMYTEKPCKISDAFKPSDNDLQKQHARQNLLNNSEQEVSPPEMTPEAFEELKTIVQMMNATDPWYARFECGKIVENYYSSNGTYSSDEFEPNACSPSTAGFTSVNNTFKEQDRFRNPSNSMLNQNFLDNHLATFNSSHDTWSIKLNSLPTTYQNILQDLTRKVESYQLNFFTPKIDDQSEIKLQLICNLCDITVPVIRFESHVQDQKHLHKLAEKAHHSNLNFSKHPIEIKPDATLNAESKDQPIINFENSSKTAEAAHEKAAQALIKCLKTEDKRIGNDLLRRIEYEIINFKPTYEYNKLYFSCKLCWLKLLPENVESHIHTAAHLTRSEQNLSQRKQQAHEDKVDDKKIRRDRCPPNEMKETLASTGKNLHEREKKIIMDFGKDADKILESFELTYCNGNQLNFICDVCQLCLYPKYVRSHLNSCSGVRNLMKNLCLVYLEDLNAVNKGILNRLVNRLDDQVIFFQLHYRFGSNRLRFFCYVCHLVLNSEEVEHHAHSGMHEKKLKKQPFSLKIESLNEPNRLIVEKITDAIKEGISDFSLSYKIGTKELYFYCKLCQRTLSPDAVESHAKLSQHLSLVPVKKCNFPAVQDSPDSNFVPQHVSRNTMPVFSNDFAQPEKTTASLAEINVNKKVAHMSERDKKIILGFGQDAERILNSFELSYKNAKKLNFICNVCKLCLYPKYVPSHLNSCSKVENLLSDLCLVFFQDLNNMNKEILNKLICQLNNRLIFLQLHYKFGTNRLRFFCQLCLVVLITEDVQGHVSSKEHERNLQTKSFSLRLESLNQPNLLFVNEIRAKIKERMADFSLLYKIGTEELIFYCKLCQITLNPEKMEEHVKSSQHLSHLPLKYDISEQKDHHLNFKHFSHQITPSTGSRSTDGEERKETPVTFAKTRVSDKVASSIHHLNERDKKIISNFGKQAGKILNSFTREYDNLDRLNFICKICKLSLAARYVRSHLHNCTGLENVMKNFQFVNLEDLNVKNTTIVKHLSNSHESKLYIFQLLLGAGSNELFFFCKACNLILGSELVEDHIFCNSHQQFLLSNPPRTAYQSLSKTNQRTITCIANVIGNRISDFNFVYKIGTEELQFLCKVCHELVHPDVVKDHVKYKKHLEHVKAILGNSHGVMDKIPRPPTSVGETSNAMSEPSNLVSKFPSINKEFSIVSFDDLSEIQQKLVQLSISKEDFKFFEFLLTTESSKLSLRCLLCDLTLECPVVLAHVLSSDHANNEKLNGFLDQFIHVDESSKNKLRNLFMLIDSQVSSFLLLPLSDRGRHKIKCKICGLSVFLNTVNPKWLAEHLQSHSREIKGVDSNRIEALTSNDSKFVTCKNPQEQKVEQESCLQSASSEIKTTVIPLNTDQNKSNIANKNSYIKEEPVKKLKDLNPTSSNKDDVAGPFVCRDCNANLNSKRAGDNKLFVRCHGKSNEKTLSSLNERQSTAKAEPLVPGSEIISKLDKQIFKDLIDEIGFEMKDFDLMLEPTSKELRFKCKFCLFILRPESMESHIKTGYHLKLSKMAGLQNLGFEALSATGKETVKDIFNVVGSGIQCLAVETTVHFVCKPCSAHLSADDVKNHFLTEEHRKRSSTHVNVTELSSSKSPPTSGFTVPNNNANEISDTTKIPTLGKENLTSKINFPLKIPANSFSFHKAEPVAEKIKASTPTLRKETPQSTTNLQSKIPADPVSFKKAEIVTEKTSAIGLNIMNLPKKKVLPNSAGNLINSGAYPKKMTADDDNSFEIIERPQQMSKSCVGEVFNQHPQTKSSYKKRDVAPSPFSKSSSMIFPEQRLPKAVTTSQRASSISTRMMNDLSRTSEGILKPKPVTSSQNFPTSSLNIEKSSPQHTSRMTLEPEPVINYESRLSEERQASNWKLVDNSLPDLTSKPKLPQVIKPQNSLNSSSSGGGKSKNSDKSSSKDSCSLM</sequence>
<feature type="region of interest" description="Disordered" evidence="1">
    <location>
        <begin position="2474"/>
        <end position="2493"/>
    </location>
</feature>
<feature type="region of interest" description="Disordered" evidence="1">
    <location>
        <begin position="2572"/>
        <end position="2666"/>
    </location>
</feature>
<feature type="compositionally biased region" description="Polar residues" evidence="1">
    <location>
        <begin position="2607"/>
        <end position="2628"/>
    </location>
</feature>
<feature type="compositionally biased region" description="Basic and acidic residues" evidence="1">
    <location>
        <begin position="1159"/>
        <end position="1182"/>
    </location>
</feature>
<gene>
    <name evidence="3" type="ORF">BEMITA_LOCUS7055</name>
</gene>
<feature type="domain" description="C2H2-type" evidence="2">
    <location>
        <begin position="290"/>
        <end position="312"/>
    </location>
</feature>
<dbReference type="PROSITE" id="PS00028">
    <property type="entry name" value="ZINC_FINGER_C2H2_1"/>
    <property type="match status" value="1"/>
</dbReference>
<feature type="compositionally biased region" description="Polar residues" evidence="1">
    <location>
        <begin position="50"/>
        <end position="71"/>
    </location>
</feature>
<evidence type="ECO:0000256" key="1">
    <source>
        <dbReference type="SAM" id="MobiDB-lite"/>
    </source>
</evidence>
<reference evidence="3" key="1">
    <citation type="submission" date="2021-12" db="EMBL/GenBank/DDBJ databases">
        <authorList>
            <person name="King R."/>
        </authorList>
    </citation>
    <scope>NUCLEOTIDE SEQUENCE</scope>
</reference>